<evidence type="ECO:0000313" key="4">
    <source>
        <dbReference type="Proteomes" id="UP000184097"/>
    </source>
</evidence>
<dbReference type="InterPro" id="IPR036165">
    <property type="entry name" value="YefM-like_sf"/>
</dbReference>
<comment type="similarity">
    <text evidence="1 2">Belongs to the phD/YefM antitoxin family.</text>
</comment>
<evidence type="ECO:0000313" key="3">
    <source>
        <dbReference type="EMBL" id="SHN64270.1"/>
    </source>
</evidence>
<comment type="function">
    <text evidence="2">Antitoxin component of a type II toxin-antitoxin (TA) system.</text>
</comment>
<dbReference type="Gene3D" id="3.40.1620.10">
    <property type="entry name" value="YefM-like domain"/>
    <property type="match status" value="1"/>
</dbReference>
<dbReference type="Pfam" id="PF02604">
    <property type="entry name" value="PhdYeFM_antitox"/>
    <property type="match status" value="1"/>
</dbReference>
<dbReference type="InterPro" id="IPR006442">
    <property type="entry name" value="Antitoxin_Phd/YefM"/>
</dbReference>
<dbReference type="EMBL" id="FRDH01000013">
    <property type="protein sequence ID" value="SHN64270.1"/>
    <property type="molecule type" value="Genomic_DNA"/>
</dbReference>
<accession>A0A1M7T0L1</accession>
<evidence type="ECO:0000256" key="1">
    <source>
        <dbReference type="ARBA" id="ARBA00009981"/>
    </source>
</evidence>
<dbReference type="AlphaFoldDB" id="A0A1M7T0L1"/>
<name>A0A1M7T0L1_9FIRM</name>
<gene>
    <name evidence="3" type="ORF">SAMN02745247_02780</name>
</gene>
<dbReference type="RefSeq" id="WP_072705309.1">
    <property type="nucleotide sequence ID" value="NZ_FRDH01000013.1"/>
</dbReference>
<organism evidence="3 4">
    <name type="scientific">Butyrivibrio hungatei DSM 14810</name>
    <dbReference type="NCBI Taxonomy" id="1121132"/>
    <lineage>
        <taxon>Bacteria</taxon>
        <taxon>Bacillati</taxon>
        <taxon>Bacillota</taxon>
        <taxon>Clostridia</taxon>
        <taxon>Lachnospirales</taxon>
        <taxon>Lachnospiraceae</taxon>
        <taxon>Butyrivibrio</taxon>
    </lineage>
</organism>
<dbReference type="SUPFAM" id="SSF143120">
    <property type="entry name" value="YefM-like"/>
    <property type="match status" value="1"/>
</dbReference>
<dbReference type="Proteomes" id="UP000184097">
    <property type="component" value="Unassembled WGS sequence"/>
</dbReference>
<sequence>MMQIRPVSDLRNKFADIEKVVQSGDPVYLTKNGYGAMVVLSLDAYSRMTDPEEYIMDVADAAAASTDARLTHDEVFGTIRGKINA</sequence>
<proteinExistence type="inferred from homology"/>
<protein>
    <recommendedName>
        <fullName evidence="2">Antitoxin</fullName>
    </recommendedName>
</protein>
<evidence type="ECO:0000256" key="2">
    <source>
        <dbReference type="RuleBase" id="RU362080"/>
    </source>
</evidence>
<dbReference type="NCBIfam" id="TIGR01552">
    <property type="entry name" value="phd_fam"/>
    <property type="match status" value="1"/>
</dbReference>
<reference evidence="3 4" key="1">
    <citation type="submission" date="2016-12" db="EMBL/GenBank/DDBJ databases">
        <authorList>
            <person name="Song W.-J."/>
            <person name="Kurnit D.M."/>
        </authorList>
    </citation>
    <scope>NUCLEOTIDE SEQUENCE [LARGE SCALE GENOMIC DNA]</scope>
    <source>
        <strain evidence="3 4">DSM 14810</strain>
    </source>
</reference>